<keyword evidence="4 13" id="KW-0479">Metal-binding</keyword>
<dbReference type="GO" id="GO:0008270">
    <property type="term" value="F:zinc ion binding"/>
    <property type="evidence" value="ECO:0007669"/>
    <property type="project" value="UniProtKB-KW"/>
</dbReference>
<dbReference type="InterPro" id="IPR035979">
    <property type="entry name" value="RBD_domain_sf"/>
</dbReference>
<evidence type="ECO:0008006" key="19">
    <source>
        <dbReference type="Google" id="ProtNLM"/>
    </source>
</evidence>
<evidence type="ECO:0000256" key="4">
    <source>
        <dbReference type="ARBA" id="ARBA00022723"/>
    </source>
</evidence>
<keyword evidence="18" id="KW-1185">Reference proteome</keyword>
<dbReference type="GO" id="GO:0017070">
    <property type="term" value="F:U6 snRNA binding"/>
    <property type="evidence" value="ECO:0007669"/>
    <property type="project" value="TreeGrafter"/>
</dbReference>
<feature type="zinc finger region" description="C3H1-type" evidence="13">
    <location>
        <begin position="60"/>
        <end position="87"/>
    </location>
</feature>
<keyword evidence="5" id="KW-0747">Spliceosome</keyword>
<feature type="compositionally biased region" description="Basic and acidic residues" evidence="14">
    <location>
        <begin position="30"/>
        <end position="53"/>
    </location>
</feature>
<dbReference type="GO" id="GO:0071007">
    <property type="term" value="C:U2-type catalytic step 2 spliceosome"/>
    <property type="evidence" value="ECO:0007669"/>
    <property type="project" value="TreeGrafter"/>
</dbReference>
<dbReference type="SUPFAM" id="SSF90229">
    <property type="entry name" value="CCCH zinc finger"/>
    <property type="match status" value="1"/>
</dbReference>
<dbReference type="PROSITE" id="PS50103">
    <property type="entry name" value="ZF_C3H1"/>
    <property type="match status" value="1"/>
</dbReference>
<keyword evidence="11" id="KW-0131">Cell cycle</keyword>
<feature type="domain" description="RRM" evidence="15">
    <location>
        <begin position="125"/>
        <end position="211"/>
    </location>
</feature>
<evidence type="ECO:0000256" key="1">
    <source>
        <dbReference type="ARBA" id="ARBA00004123"/>
    </source>
</evidence>
<proteinExistence type="inferred from homology"/>
<dbReference type="Gene3D" id="4.10.1000.10">
    <property type="entry name" value="Zinc finger, CCCH-type"/>
    <property type="match status" value="1"/>
</dbReference>
<organism evidence="17 18">
    <name type="scientific">Kipferlia bialata</name>
    <dbReference type="NCBI Taxonomy" id="797122"/>
    <lineage>
        <taxon>Eukaryota</taxon>
        <taxon>Metamonada</taxon>
        <taxon>Carpediemonas-like organisms</taxon>
        <taxon>Kipferlia</taxon>
    </lineage>
</organism>
<keyword evidence="9" id="KW-0508">mRNA splicing</keyword>
<dbReference type="EMBL" id="BDIP01001081">
    <property type="protein sequence ID" value="GIQ83518.1"/>
    <property type="molecule type" value="Genomic_DNA"/>
</dbReference>
<dbReference type="GO" id="GO:0006397">
    <property type="term" value="P:mRNA processing"/>
    <property type="evidence" value="ECO:0007669"/>
    <property type="project" value="UniProtKB-KW"/>
</dbReference>
<dbReference type="GO" id="GO:0036002">
    <property type="term" value="F:pre-mRNA binding"/>
    <property type="evidence" value="ECO:0007669"/>
    <property type="project" value="TreeGrafter"/>
</dbReference>
<dbReference type="InterPro" id="IPR032297">
    <property type="entry name" value="Torus"/>
</dbReference>
<feature type="domain" description="C3H1-type" evidence="16">
    <location>
        <begin position="60"/>
        <end position="87"/>
    </location>
</feature>
<name>A0A9K3GHR5_9EUKA</name>
<dbReference type="InterPro" id="IPR000504">
    <property type="entry name" value="RRM_dom"/>
</dbReference>
<evidence type="ECO:0000256" key="12">
    <source>
        <dbReference type="PROSITE-ProRule" id="PRU00176"/>
    </source>
</evidence>
<accession>A0A9K3GHR5</accession>
<evidence type="ECO:0000256" key="8">
    <source>
        <dbReference type="ARBA" id="ARBA00022884"/>
    </source>
</evidence>
<evidence type="ECO:0000256" key="7">
    <source>
        <dbReference type="ARBA" id="ARBA00022833"/>
    </source>
</evidence>
<evidence type="ECO:0000313" key="18">
    <source>
        <dbReference type="Proteomes" id="UP000265618"/>
    </source>
</evidence>
<dbReference type="InterPro" id="IPR012677">
    <property type="entry name" value="Nucleotide-bd_a/b_plait_sf"/>
</dbReference>
<evidence type="ECO:0000256" key="9">
    <source>
        <dbReference type="ARBA" id="ARBA00023187"/>
    </source>
</evidence>
<dbReference type="InterPro" id="IPR000571">
    <property type="entry name" value="Znf_CCCH"/>
</dbReference>
<keyword evidence="10" id="KW-0539">Nucleus</keyword>
<protein>
    <recommendedName>
        <fullName evidence="19">Nucleotide-binding, alpha-beta plait</fullName>
    </recommendedName>
</protein>
<sequence length="224" mass="25680">MLQLDPLSPVLPEQVAPLLKVLSKDDLHRFPKTGQEESIPKRPYKCEPERDTGYTRGDTTGTTNFCIFFSRGSCSKGHKCPFKHHIPSKRENDDLELIRDVFGRERHSTHREDMSGTGVFTRDIRTLYIGRLPDRDSVVADLQREFQKFGPIASLRYIPTLSVAFVEYRFRASAEFAKEATFRASAEFAKEAMHGSNIGGEEVINMRWAIENEKHVPKHARETR</sequence>
<dbReference type="Proteomes" id="UP000265618">
    <property type="component" value="Unassembled WGS sequence"/>
</dbReference>
<evidence type="ECO:0000259" key="15">
    <source>
        <dbReference type="PROSITE" id="PS50102"/>
    </source>
</evidence>
<keyword evidence="8 12" id="KW-0694">RNA-binding</keyword>
<comment type="similarity">
    <text evidence="2">Belongs to the RRM CWC2 family.</text>
</comment>
<dbReference type="GO" id="GO:0000974">
    <property type="term" value="C:Prp19 complex"/>
    <property type="evidence" value="ECO:0007669"/>
    <property type="project" value="TreeGrafter"/>
</dbReference>
<evidence type="ECO:0000259" key="16">
    <source>
        <dbReference type="PROSITE" id="PS50103"/>
    </source>
</evidence>
<dbReference type="Gene3D" id="3.30.70.330">
    <property type="match status" value="1"/>
</dbReference>
<dbReference type="InterPro" id="IPR039171">
    <property type="entry name" value="Cwc2/Slt11"/>
</dbReference>
<evidence type="ECO:0000256" key="14">
    <source>
        <dbReference type="SAM" id="MobiDB-lite"/>
    </source>
</evidence>
<evidence type="ECO:0000256" key="2">
    <source>
        <dbReference type="ARBA" id="ARBA00008024"/>
    </source>
</evidence>
<keyword evidence="3" id="KW-0507">mRNA processing</keyword>
<dbReference type="AlphaFoldDB" id="A0A9K3GHR5"/>
<reference evidence="17 18" key="1">
    <citation type="journal article" date="2018" name="PLoS ONE">
        <title>The draft genome of Kipferlia bialata reveals reductive genome evolution in fornicate parasites.</title>
        <authorList>
            <person name="Tanifuji G."/>
            <person name="Takabayashi S."/>
            <person name="Kume K."/>
            <person name="Takagi M."/>
            <person name="Nakayama T."/>
            <person name="Kamikawa R."/>
            <person name="Inagaki Y."/>
            <person name="Hashimoto T."/>
        </authorList>
    </citation>
    <scope>NUCLEOTIDE SEQUENCE [LARGE SCALE GENOMIC DNA]</scope>
    <source>
        <strain evidence="17">NY0173</strain>
    </source>
</reference>
<dbReference type="OrthoDB" id="10251848at2759"/>
<evidence type="ECO:0000256" key="11">
    <source>
        <dbReference type="ARBA" id="ARBA00023306"/>
    </source>
</evidence>
<dbReference type="PROSITE" id="PS50102">
    <property type="entry name" value="RRM"/>
    <property type="match status" value="1"/>
</dbReference>
<dbReference type="Pfam" id="PF16131">
    <property type="entry name" value="Torus"/>
    <property type="match status" value="1"/>
</dbReference>
<dbReference type="PANTHER" id="PTHR14089:SF2">
    <property type="entry name" value="PRE-MRNA-SPLICING FACTOR CWC2"/>
    <property type="match status" value="1"/>
</dbReference>
<gene>
    <name evidence="17" type="ORF">KIPB_004859</name>
</gene>
<evidence type="ECO:0000256" key="10">
    <source>
        <dbReference type="ARBA" id="ARBA00023242"/>
    </source>
</evidence>
<comment type="subcellular location">
    <subcellularLocation>
        <location evidence="1">Nucleus</location>
    </subcellularLocation>
</comment>
<feature type="region of interest" description="Disordered" evidence="14">
    <location>
        <begin position="30"/>
        <end position="55"/>
    </location>
</feature>
<dbReference type="GO" id="GO:0071006">
    <property type="term" value="C:U2-type catalytic step 1 spliceosome"/>
    <property type="evidence" value="ECO:0007669"/>
    <property type="project" value="TreeGrafter"/>
</dbReference>
<keyword evidence="6 13" id="KW-0863">Zinc-finger</keyword>
<dbReference type="PANTHER" id="PTHR14089">
    <property type="entry name" value="PRE-MRNA-SPLICING FACTOR RBM22"/>
    <property type="match status" value="1"/>
</dbReference>
<evidence type="ECO:0000313" key="17">
    <source>
        <dbReference type="EMBL" id="GIQ83518.1"/>
    </source>
</evidence>
<dbReference type="GO" id="GO:0008380">
    <property type="term" value="P:RNA splicing"/>
    <property type="evidence" value="ECO:0007669"/>
    <property type="project" value="UniProtKB-KW"/>
</dbReference>
<keyword evidence="7 13" id="KW-0862">Zinc</keyword>
<comment type="caution">
    <text evidence="17">The sequence shown here is derived from an EMBL/GenBank/DDBJ whole genome shotgun (WGS) entry which is preliminary data.</text>
</comment>
<evidence type="ECO:0000256" key="6">
    <source>
        <dbReference type="ARBA" id="ARBA00022771"/>
    </source>
</evidence>
<evidence type="ECO:0000256" key="5">
    <source>
        <dbReference type="ARBA" id="ARBA00022728"/>
    </source>
</evidence>
<evidence type="ECO:0000256" key="3">
    <source>
        <dbReference type="ARBA" id="ARBA00022664"/>
    </source>
</evidence>
<evidence type="ECO:0000256" key="13">
    <source>
        <dbReference type="PROSITE-ProRule" id="PRU00723"/>
    </source>
</evidence>
<dbReference type="SUPFAM" id="SSF54928">
    <property type="entry name" value="RNA-binding domain, RBD"/>
    <property type="match status" value="1"/>
</dbReference>
<dbReference type="InterPro" id="IPR036855">
    <property type="entry name" value="Znf_CCCH_sf"/>
</dbReference>